<evidence type="ECO:0000256" key="1">
    <source>
        <dbReference type="ARBA" id="ARBA00004920"/>
    </source>
</evidence>
<dbReference type="InterPro" id="IPR036676">
    <property type="entry name" value="PurM-like_C_sf"/>
</dbReference>
<dbReference type="PROSITE" id="PS51273">
    <property type="entry name" value="GATASE_TYPE_1"/>
    <property type="match status" value="1"/>
</dbReference>
<dbReference type="SUPFAM" id="SSF55326">
    <property type="entry name" value="PurM N-terminal domain-like"/>
    <property type="match status" value="2"/>
</dbReference>
<dbReference type="SUPFAM" id="SSF52317">
    <property type="entry name" value="Class I glutamine amidotransferase-like"/>
    <property type="match status" value="1"/>
</dbReference>
<evidence type="ECO:0000313" key="16">
    <source>
        <dbReference type="Proteomes" id="UP001497493"/>
    </source>
</evidence>
<keyword evidence="10" id="KW-0963">Cytoplasm</keyword>
<dbReference type="HAMAP" id="MF_00419">
    <property type="entry name" value="PurL_1"/>
    <property type="match status" value="1"/>
</dbReference>
<protein>
    <recommendedName>
        <fullName evidence="10">Phosphoribosylformylglycinamidine synthase</fullName>
        <shortName evidence="10">FGAM synthase</shortName>
        <shortName evidence="10">FGAMS</shortName>
        <ecNumber evidence="10">6.3.5.3</ecNumber>
    </recommendedName>
    <alternativeName>
        <fullName evidence="10">Formylglycinamide ribonucleotide amidotransferase</fullName>
        <shortName evidence="10">FGAR amidotransferase</shortName>
        <shortName evidence="10">FGAR-AT</shortName>
    </alternativeName>
</protein>
<dbReference type="InterPro" id="IPR041609">
    <property type="entry name" value="PurL_linker"/>
</dbReference>
<dbReference type="SUPFAM" id="SSF56042">
    <property type="entry name" value="PurM C-terminal domain-like"/>
    <property type="match status" value="2"/>
</dbReference>
<dbReference type="RefSeq" id="WP_348757795.1">
    <property type="nucleotide sequence ID" value="NZ_OZ026884.1"/>
</dbReference>
<dbReference type="InterPro" id="IPR029062">
    <property type="entry name" value="Class_I_gatase-like"/>
</dbReference>
<keyword evidence="16" id="KW-1185">Reference proteome</keyword>
<name>A0ABP1CAH0_9GAMM</name>
<evidence type="ECO:0000256" key="3">
    <source>
        <dbReference type="ARBA" id="ARBA00022598"/>
    </source>
</evidence>
<dbReference type="EMBL" id="OZ026884">
    <property type="protein sequence ID" value="CAL1241265.1"/>
    <property type="molecule type" value="Genomic_DNA"/>
</dbReference>
<feature type="domain" description="PurM-like C-terminal" evidence="11">
    <location>
        <begin position="831"/>
        <end position="956"/>
    </location>
</feature>
<feature type="binding site" evidence="10">
    <location>
        <position position="886"/>
    </location>
    <ligand>
        <name>ATP</name>
        <dbReference type="ChEBI" id="CHEBI:30616"/>
    </ligand>
</feature>
<dbReference type="GO" id="GO:0004642">
    <property type="term" value="F:phosphoribosylformylglycinamidine synthase activity"/>
    <property type="evidence" value="ECO:0007669"/>
    <property type="project" value="UniProtKB-EC"/>
</dbReference>
<feature type="domain" description="PurM-like C-terminal" evidence="11">
    <location>
        <begin position="431"/>
        <end position="584"/>
    </location>
</feature>
<dbReference type="SUPFAM" id="SSF82697">
    <property type="entry name" value="PurS-like"/>
    <property type="match status" value="1"/>
</dbReference>
<comment type="pathway">
    <text evidence="1 10">Purine metabolism; IMP biosynthesis via de novo pathway; 5-amino-1-(5-phospho-D-ribosyl)imidazole from N(2)-formyl-N(1)-(5-phospho-D-ribosyl)glycinamide: step 1/2.</text>
</comment>
<comment type="catalytic activity">
    <reaction evidence="10">
        <text>N(2)-formyl-N(1)-(5-phospho-beta-D-ribosyl)glycinamide + L-glutamine + ATP + H2O = 2-formamido-N(1)-(5-O-phospho-beta-D-ribosyl)acetamidine + L-glutamate + ADP + phosphate + H(+)</text>
        <dbReference type="Rhea" id="RHEA:17129"/>
        <dbReference type="ChEBI" id="CHEBI:15377"/>
        <dbReference type="ChEBI" id="CHEBI:15378"/>
        <dbReference type="ChEBI" id="CHEBI:29985"/>
        <dbReference type="ChEBI" id="CHEBI:30616"/>
        <dbReference type="ChEBI" id="CHEBI:43474"/>
        <dbReference type="ChEBI" id="CHEBI:58359"/>
        <dbReference type="ChEBI" id="CHEBI:147286"/>
        <dbReference type="ChEBI" id="CHEBI:147287"/>
        <dbReference type="ChEBI" id="CHEBI:456216"/>
        <dbReference type="EC" id="6.3.5.3"/>
    </reaction>
</comment>
<evidence type="ECO:0000256" key="4">
    <source>
        <dbReference type="ARBA" id="ARBA00022723"/>
    </source>
</evidence>
<dbReference type="NCBIfam" id="TIGR01735">
    <property type="entry name" value="FGAM_synt"/>
    <property type="match status" value="1"/>
</dbReference>
<dbReference type="SMART" id="SM01211">
    <property type="entry name" value="GATase_5"/>
    <property type="match status" value="1"/>
</dbReference>
<dbReference type="InterPro" id="IPR010918">
    <property type="entry name" value="PurM-like_C_dom"/>
</dbReference>
<comment type="function">
    <text evidence="10">Phosphoribosylformylglycinamidine synthase involved in the purines biosynthetic pathway. Catalyzes the ATP-dependent conversion of formylglycinamide ribonucleotide (FGAR) and glutamine to yield formylglycinamidine ribonucleotide (FGAM) and glutamate.</text>
</comment>
<dbReference type="CDD" id="cd02204">
    <property type="entry name" value="PurL_repeat2"/>
    <property type="match status" value="1"/>
</dbReference>
<evidence type="ECO:0000256" key="7">
    <source>
        <dbReference type="ARBA" id="ARBA00022840"/>
    </source>
</evidence>
<evidence type="ECO:0000313" key="15">
    <source>
        <dbReference type="EMBL" id="CAL1241265.1"/>
    </source>
</evidence>
<keyword evidence="7 10" id="KW-0067">ATP-binding</keyword>
<feature type="domain" description="Phosphoribosylformylglycinamidine synthase linker" evidence="12">
    <location>
        <begin position="173"/>
        <end position="220"/>
    </location>
</feature>
<keyword evidence="6 10" id="KW-0658">Purine biosynthesis</keyword>
<evidence type="ECO:0000259" key="12">
    <source>
        <dbReference type="Pfam" id="PF18072"/>
    </source>
</evidence>
<comment type="subunit">
    <text evidence="10">Monomer.</text>
</comment>
<evidence type="ECO:0000256" key="2">
    <source>
        <dbReference type="ARBA" id="ARBA00008608"/>
    </source>
</evidence>
<dbReference type="InterPro" id="IPR040707">
    <property type="entry name" value="FGAR-AT_N"/>
</dbReference>
<dbReference type="SUPFAM" id="SSF109736">
    <property type="entry name" value="FGAM synthase PurL, linker domain"/>
    <property type="match status" value="1"/>
</dbReference>
<feature type="domain" description="Phosphoribosylformylglycinamidine synthase N-terminal" evidence="13">
    <location>
        <begin position="37"/>
        <end position="147"/>
    </location>
</feature>
<dbReference type="Pfam" id="PF18076">
    <property type="entry name" value="FGAR-AT_N"/>
    <property type="match status" value="1"/>
</dbReference>
<evidence type="ECO:0000256" key="10">
    <source>
        <dbReference type="HAMAP-Rule" id="MF_00419"/>
    </source>
</evidence>
<dbReference type="Gene3D" id="3.40.50.880">
    <property type="match status" value="1"/>
</dbReference>
<dbReference type="CDD" id="cd02203">
    <property type="entry name" value="PurL_repeat1"/>
    <property type="match status" value="1"/>
</dbReference>
<dbReference type="Pfam" id="PF18072">
    <property type="entry name" value="FGAR-AT_linker"/>
    <property type="match status" value="1"/>
</dbReference>
<dbReference type="PANTHER" id="PTHR10099">
    <property type="entry name" value="PHOSPHORIBOSYLFORMYLGLYCINAMIDINE SYNTHASE"/>
    <property type="match status" value="1"/>
</dbReference>
<feature type="binding site" evidence="10">
    <location>
        <position position="716"/>
    </location>
    <ligand>
        <name>Mg(2+)</name>
        <dbReference type="ChEBI" id="CHEBI:18420"/>
    </ligand>
</feature>
<feature type="binding site" evidence="10">
    <location>
        <position position="884"/>
    </location>
    <ligand>
        <name>Mg(2+)</name>
        <dbReference type="ChEBI" id="CHEBI:18420"/>
    </ligand>
</feature>
<dbReference type="NCBIfam" id="NF003672">
    <property type="entry name" value="PRK05297.1"/>
    <property type="match status" value="1"/>
</dbReference>
<dbReference type="Proteomes" id="UP001497493">
    <property type="component" value="Chromosome"/>
</dbReference>
<dbReference type="InterPro" id="IPR010073">
    <property type="entry name" value="PurL_large"/>
</dbReference>
<feature type="domain" description="FGAR-AT PurM N-terminal-like" evidence="14">
    <location>
        <begin position="646"/>
        <end position="805"/>
    </location>
</feature>
<dbReference type="Pfam" id="PF02769">
    <property type="entry name" value="AIRS_C"/>
    <property type="match status" value="2"/>
</dbReference>
<dbReference type="InterPro" id="IPR036604">
    <property type="entry name" value="PurS-like_sf"/>
</dbReference>
<dbReference type="CDD" id="cd01740">
    <property type="entry name" value="GATase1_FGAR_AT"/>
    <property type="match status" value="1"/>
</dbReference>
<evidence type="ECO:0000256" key="5">
    <source>
        <dbReference type="ARBA" id="ARBA00022741"/>
    </source>
</evidence>
<evidence type="ECO:0000256" key="8">
    <source>
        <dbReference type="ARBA" id="ARBA00022842"/>
    </source>
</evidence>
<dbReference type="EC" id="6.3.5.3" evidence="10"/>
<dbReference type="Pfam" id="PF13507">
    <property type="entry name" value="GATase_5"/>
    <property type="match status" value="1"/>
</dbReference>
<keyword evidence="9 10" id="KW-0315">Glutamine amidotransferase</keyword>
<feature type="binding site" evidence="10">
    <location>
        <position position="720"/>
    </location>
    <ligand>
        <name>Mg(2+)</name>
        <dbReference type="ChEBI" id="CHEBI:18420"/>
    </ligand>
</feature>
<keyword evidence="8 10" id="KW-0460">Magnesium</keyword>
<dbReference type="Pfam" id="PF22689">
    <property type="entry name" value="FGAR-AT_PurM_N-like"/>
    <property type="match status" value="1"/>
</dbReference>
<feature type="active site" description="Nucleophile" evidence="10">
    <location>
        <position position="1133"/>
    </location>
</feature>
<feature type="binding site" evidence="10">
    <location>
        <position position="677"/>
    </location>
    <ligand>
        <name>Mg(2+)</name>
        <dbReference type="ChEBI" id="CHEBI:18420"/>
    </ligand>
</feature>
<accession>A0ABP1CAH0</accession>
<reference evidence="15 16" key="1">
    <citation type="submission" date="2024-04" db="EMBL/GenBank/DDBJ databases">
        <authorList>
            <person name="Cremers G."/>
        </authorList>
    </citation>
    <scope>NUCLEOTIDE SEQUENCE [LARGE SCALE GENOMIC DNA]</scope>
    <source>
        <strain evidence="15">MeCH1-AG</strain>
    </source>
</reference>
<dbReference type="Gene3D" id="3.30.1330.10">
    <property type="entry name" value="PurM-like, N-terminal domain"/>
    <property type="match status" value="2"/>
</dbReference>
<comment type="subcellular location">
    <subcellularLocation>
        <location evidence="10">Cytoplasm</location>
    </subcellularLocation>
</comment>
<sequence length="1291" mass="139689">MIFRFPGPAALSEFRRRRLLAELQAVVAGVAELTAAYVHFVETSRPLTDQERQRLESLLDYGPAARLPEPGEGHYLVVPRLGTVSPWSSKATDIAKRCGLEAVRRIERGLEYRLRVQGEFGVRQSEALKPLLHDRMTQTVLPPHQEALIFQQHTPPPVAIVPLLEQGQWALLTANRELGLALSAEELAYLAEHFSALGRNPTDMELMMFGQINSEHCRHKIFNATWIVDGELQDYSLFGMIRHTSQKSPVGILSAYKDNAAVVEGAMARILLRDPYTLEYGYRDEPAHLLMKVETHNHPTAISPRPGAATGVGGEIRDEAATGRGARSKAGLTGFSVSHLRIPGFVQPWEQDHGRPERLASALDIMLAGPVGGAAFNNEFGRPNLCGYFRTFEQRGWDGASLVGYHKPIMIAGGLGHIRPSQLGKAPLPDGAPIVVLGGPALLIGLGGGAASSQASGDSAEALDFASVQRDNPEMQRRCQEVIDRCVALGPDNPILSIHDVGAGGLSNAVPEILQEAGRGGCIELRDIPSDEPGLSPMQIWCNEAQERYVLVLRPEALDLFRAFCERERCPYAVIGRTLAEPRLLVTDRLFGSEPVNVSMAFLFGKAPRVRCEATRSAAAPPPLDRSGIDLAEAARRVLQFPAVADKSFLIHIGDRSVGGLVARDQMVGPWQVPVADVAVTAAGFHSYAGEAMTMGERSPLALIDAPASGRMAIGEALTNIAAARIASLRKVKLSANWMAAAGVPGEDARLFDTVRAVGLELCPALDIAIPVGKDSLSMKTRWREDGRERLMTAPLSLIVSAFAPVADIRATLTPELRLDSGETLLILVDLGQGRNRLGGSALAQVYGQLGDQAPDLDQPPLLKAFFSAIQGLNADQLLLAYHDRSDGGLFVTLCEMAFAARCGLDIDLPGLDQDPLATLFAEELGAVLQVREGDLVAVMERLGRAGLGACSHIIGAPRRDGRIHIRQGTELVLTGTRAEFQRLWSETSYRLQALRDDPDCARQEFETIAADDPGLSAAPSFDPDHDIAAPCYARGRPRVAILREQGVNGHVEMAAAFDQAGFTAVDVHMSDLASGRVRLEGFVGLAACGGFSYGDVLGAGGGWAKSILFNPRLRDQFAAFFQRSDTFTLGVCNGCQMLSQLAELIPGAVGWPRFARNQSEQYEARVVMVEVRPSPSILLAGMEGSRLPVVVSHGEGRAVFQDGAVEALAKGVVTLCYTDRAGNPTEAYPFNPNGSLFGITGLTTLDGRCTILMPHPERCFRTIQNSWHPRTWGEYGPWMRLFRNARAWVG</sequence>
<dbReference type="PANTHER" id="PTHR10099:SF1">
    <property type="entry name" value="PHOSPHORIBOSYLFORMYLGLYCINAMIDINE SYNTHASE"/>
    <property type="match status" value="1"/>
</dbReference>
<dbReference type="InterPro" id="IPR055181">
    <property type="entry name" value="FGAR-AT_PurM_N-like"/>
</dbReference>
<evidence type="ECO:0000256" key="6">
    <source>
        <dbReference type="ARBA" id="ARBA00022755"/>
    </source>
</evidence>
<evidence type="ECO:0000259" key="11">
    <source>
        <dbReference type="Pfam" id="PF02769"/>
    </source>
</evidence>
<keyword evidence="4 10" id="KW-0479">Metal-binding</keyword>
<comment type="similarity">
    <text evidence="2 10">In the N-terminal section; belongs to the FGAMS family.</text>
</comment>
<evidence type="ECO:0000259" key="14">
    <source>
        <dbReference type="Pfam" id="PF22689"/>
    </source>
</evidence>
<feature type="binding site" evidence="10">
    <location>
        <position position="676"/>
    </location>
    <ligand>
        <name>ATP</name>
        <dbReference type="ChEBI" id="CHEBI:30616"/>
    </ligand>
</feature>
<organism evidence="15 16">
    <name type="scientific">Candidatus Methylocalor cossyra</name>
    <dbReference type="NCBI Taxonomy" id="3108543"/>
    <lineage>
        <taxon>Bacteria</taxon>
        <taxon>Pseudomonadati</taxon>
        <taxon>Pseudomonadota</taxon>
        <taxon>Gammaproteobacteria</taxon>
        <taxon>Methylococcales</taxon>
        <taxon>Methylococcaceae</taxon>
        <taxon>Candidatus Methylocalor</taxon>
    </lineage>
</organism>
<feature type="active site" evidence="10">
    <location>
        <position position="1258"/>
    </location>
</feature>
<keyword evidence="3 10" id="KW-0436">Ligase</keyword>
<keyword evidence="5 10" id="KW-0547">Nucleotide-binding</keyword>
<dbReference type="InterPro" id="IPR036921">
    <property type="entry name" value="PurM-like_N_sf"/>
</dbReference>
<proteinExistence type="inferred from homology"/>
<feature type="binding site" evidence="10">
    <location>
        <begin position="307"/>
        <end position="318"/>
    </location>
    <ligand>
        <name>ATP</name>
        <dbReference type="ChEBI" id="CHEBI:30616"/>
    </ligand>
</feature>
<dbReference type="Gene3D" id="1.10.8.750">
    <property type="entry name" value="Phosphoribosylformylglycinamidine synthase, linker domain"/>
    <property type="match status" value="1"/>
</dbReference>
<dbReference type="Gene3D" id="3.90.650.10">
    <property type="entry name" value="PurM-like C-terminal domain"/>
    <property type="match status" value="2"/>
</dbReference>
<feature type="active site" evidence="10">
    <location>
        <position position="1256"/>
    </location>
</feature>
<evidence type="ECO:0000259" key="13">
    <source>
        <dbReference type="Pfam" id="PF18076"/>
    </source>
</evidence>
<evidence type="ECO:0000256" key="9">
    <source>
        <dbReference type="ARBA" id="ARBA00022962"/>
    </source>
</evidence>
<comment type="caution">
    <text evidence="10">Lacks conserved residue(s) required for the propagation of feature annotation.</text>
</comment>
<gene>
    <name evidence="10 15" type="primary">purL</name>
    <name evidence="15" type="ORF">MECH1_V1_2489</name>
</gene>